<feature type="transmembrane region" description="Helical" evidence="13">
    <location>
        <begin position="12"/>
        <end position="30"/>
    </location>
</feature>
<evidence type="ECO:0000256" key="13">
    <source>
        <dbReference type="SAM" id="Phobius"/>
    </source>
</evidence>
<dbReference type="Gene3D" id="1.20.5.110">
    <property type="match status" value="1"/>
</dbReference>
<evidence type="ECO:0000256" key="1">
    <source>
        <dbReference type="ARBA" id="ARBA00004141"/>
    </source>
</evidence>
<keyword evidence="3" id="KW-0633">Potassium transport</keyword>
<feature type="domain" description="Ion transport" evidence="14">
    <location>
        <begin position="9"/>
        <end position="206"/>
    </location>
</feature>
<sequence length="279" mass="31681">MKMKGFSIVYEFFIFLLILLYLTITIAGYTGSEILEAKQIKWIDYSLIFYFFIEYIVRLSIASDKGKFVKENIFDLIAIIPLDAFFKVARLMRLVRLFRIMKVSKTLQGIFKSGGLNYVFAFTLVVLTWGAASNYILEKGHNQNINSFLDSLWWAVVTVSTVGYGDISPVTMGGRIIAGILMLVGIGLIGSITGSMAMYFSNLERTVEKDSKAIEEDEDDFVPYITRRLAKIDMLDEEEIEHLIDSIRIRHKKKGTIRDDQMTKTNDTMGGSSNGMSKM</sequence>
<evidence type="ECO:0000256" key="4">
    <source>
        <dbReference type="ARBA" id="ARBA00022692"/>
    </source>
</evidence>
<evidence type="ECO:0000256" key="7">
    <source>
        <dbReference type="ARBA" id="ARBA00022958"/>
    </source>
</evidence>
<keyword evidence="5" id="KW-0631">Potassium channel</keyword>
<protein>
    <submittedName>
        <fullName evidence="15">Ion transporter</fullName>
    </submittedName>
</protein>
<evidence type="ECO:0000256" key="10">
    <source>
        <dbReference type="ARBA" id="ARBA00023136"/>
    </source>
</evidence>
<evidence type="ECO:0000256" key="8">
    <source>
        <dbReference type="ARBA" id="ARBA00022989"/>
    </source>
</evidence>
<dbReference type="OrthoDB" id="9785285at2"/>
<evidence type="ECO:0000313" key="15">
    <source>
        <dbReference type="EMBL" id="TQR16720.1"/>
    </source>
</evidence>
<dbReference type="Pfam" id="PF00520">
    <property type="entry name" value="Ion_trans"/>
    <property type="match status" value="1"/>
</dbReference>
<dbReference type="PANTHER" id="PTHR11537">
    <property type="entry name" value="VOLTAGE-GATED POTASSIUM CHANNEL"/>
    <property type="match status" value="1"/>
</dbReference>
<feature type="transmembrane region" description="Helical" evidence="13">
    <location>
        <begin position="176"/>
        <end position="200"/>
    </location>
</feature>
<reference evidence="15 16" key="1">
    <citation type="submission" date="2019-05" db="EMBL/GenBank/DDBJ databases">
        <title>Psychrobacillus vulpis sp. nov., a new species isolated from feces of a red fox that inhabits in The Tablas de Daimiel Natural Park, Albacete, Spain.</title>
        <authorList>
            <person name="Rodriguez M."/>
            <person name="Reina J.C."/>
            <person name="Bejar V."/>
            <person name="Llamas I."/>
        </authorList>
    </citation>
    <scope>NUCLEOTIDE SEQUENCE [LARGE SCALE GENOMIC DNA]</scope>
    <source>
        <strain evidence="15 16">NEAU-3TGS17</strain>
    </source>
</reference>
<dbReference type="GO" id="GO:0008076">
    <property type="term" value="C:voltage-gated potassium channel complex"/>
    <property type="evidence" value="ECO:0007669"/>
    <property type="project" value="InterPro"/>
</dbReference>
<dbReference type="PANTHER" id="PTHR11537:SF254">
    <property type="entry name" value="POTASSIUM VOLTAGE-GATED CHANNEL PROTEIN SHAB"/>
    <property type="match status" value="1"/>
</dbReference>
<dbReference type="InterPro" id="IPR028325">
    <property type="entry name" value="VG_K_chnl"/>
</dbReference>
<evidence type="ECO:0000256" key="6">
    <source>
        <dbReference type="ARBA" id="ARBA00022882"/>
    </source>
</evidence>
<comment type="subcellular location">
    <subcellularLocation>
        <location evidence="1">Membrane</location>
        <topology evidence="1">Multi-pass membrane protein</topology>
    </subcellularLocation>
</comment>
<dbReference type="InterPro" id="IPR005821">
    <property type="entry name" value="Ion_trans_dom"/>
</dbReference>
<keyword evidence="16" id="KW-1185">Reference proteome</keyword>
<dbReference type="Gene3D" id="1.10.287.70">
    <property type="match status" value="1"/>
</dbReference>
<evidence type="ECO:0000256" key="11">
    <source>
        <dbReference type="ARBA" id="ARBA00023303"/>
    </source>
</evidence>
<keyword evidence="9" id="KW-0406">Ion transport</keyword>
<keyword evidence="7" id="KW-0630">Potassium</keyword>
<keyword evidence="10 13" id="KW-0472">Membrane</keyword>
<keyword evidence="8 13" id="KW-1133">Transmembrane helix</keyword>
<gene>
    <name evidence="15" type="ORF">FG382_00730</name>
</gene>
<feature type="region of interest" description="Disordered" evidence="12">
    <location>
        <begin position="255"/>
        <end position="279"/>
    </location>
</feature>
<evidence type="ECO:0000256" key="3">
    <source>
        <dbReference type="ARBA" id="ARBA00022538"/>
    </source>
</evidence>
<keyword evidence="6" id="KW-0851">Voltage-gated channel</keyword>
<feature type="transmembrane region" description="Helical" evidence="13">
    <location>
        <begin position="42"/>
        <end position="61"/>
    </location>
</feature>
<keyword evidence="2" id="KW-0813">Transport</keyword>
<dbReference type="AlphaFoldDB" id="A0A544TH65"/>
<evidence type="ECO:0000256" key="9">
    <source>
        <dbReference type="ARBA" id="ARBA00023065"/>
    </source>
</evidence>
<feature type="compositionally biased region" description="Polar residues" evidence="12">
    <location>
        <begin position="263"/>
        <end position="279"/>
    </location>
</feature>
<dbReference type="RefSeq" id="WP_142536964.1">
    <property type="nucleotide sequence ID" value="NZ_BMIE01000002.1"/>
</dbReference>
<name>A0A544TH65_9BACI</name>
<feature type="transmembrane region" description="Helical" evidence="13">
    <location>
        <begin position="148"/>
        <end position="164"/>
    </location>
</feature>
<organism evidence="15 16">
    <name type="scientific">Psychrobacillus lasiicapitis</name>
    <dbReference type="NCBI Taxonomy" id="1636719"/>
    <lineage>
        <taxon>Bacteria</taxon>
        <taxon>Bacillati</taxon>
        <taxon>Bacillota</taxon>
        <taxon>Bacilli</taxon>
        <taxon>Bacillales</taxon>
        <taxon>Bacillaceae</taxon>
        <taxon>Psychrobacillus</taxon>
    </lineage>
</organism>
<dbReference type="GO" id="GO:0005249">
    <property type="term" value="F:voltage-gated potassium channel activity"/>
    <property type="evidence" value="ECO:0007669"/>
    <property type="project" value="InterPro"/>
</dbReference>
<comment type="caution">
    <text evidence="15">The sequence shown here is derived from an EMBL/GenBank/DDBJ whole genome shotgun (WGS) entry which is preliminary data.</text>
</comment>
<keyword evidence="4 13" id="KW-0812">Transmembrane</keyword>
<evidence type="ECO:0000256" key="12">
    <source>
        <dbReference type="SAM" id="MobiDB-lite"/>
    </source>
</evidence>
<accession>A0A544TH65</accession>
<evidence type="ECO:0000256" key="2">
    <source>
        <dbReference type="ARBA" id="ARBA00022448"/>
    </source>
</evidence>
<dbReference type="GO" id="GO:0001508">
    <property type="term" value="P:action potential"/>
    <property type="evidence" value="ECO:0007669"/>
    <property type="project" value="TreeGrafter"/>
</dbReference>
<dbReference type="SUPFAM" id="SSF81324">
    <property type="entry name" value="Voltage-gated potassium channels"/>
    <property type="match status" value="1"/>
</dbReference>
<feature type="transmembrane region" description="Helical" evidence="13">
    <location>
        <begin position="73"/>
        <end position="95"/>
    </location>
</feature>
<evidence type="ECO:0000259" key="14">
    <source>
        <dbReference type="Pfam" id="PF00520"/>
    </source>
</evidence>
<feature type="transmembrane region" description="Helical" evidence="13">
    <location>
        <begin position="115"/>
        <end position="136"/>
    </location>
</feature>
<evidence type="ECO:0000313" key="16">
    <source>
        <dbReference type="Proteomes" id="UP000317316"/>
    </source>
</evidence>
<dbReference type="Proteomes" id="UP000317316">
    <property type="component" value="Unassembled WGS sequence"/>
</dbReference>
<dbReference type="EMBL" id="VDGH01000001">
    <property type="protein sequence ID" value="TQR16720.1"/>
    <property type="molecule type" value="Genomic_DNA"/>
</dbReference>
<keyword evidence="11" id="KW-0407">Ion channel</keyword>
<dbReference type="Gene3D" id="1.20.120.350">
    <property type="entry name" value="Voltage-gated potassium channels. Chain C"/>
    <property type="match status" value="1"/>
</dbReference>
<proteinExistence type="predicted"/>
<dbReference type="InterPro" id="IPR027359">
    <property type="entry name" value="Volt_channel_dom_sf"/>
</dbReference>
<evidence type="ECO:0000256" key="5">
    <source>
        <dbReference type="ARBA" id="ARBA00022826"/>
    </source>
</evidence>